<dbReference type="EMBL" id="DWXE01000023">
    <property type="protein sequence ID" value="HJB91160.1"/>
    <property type="molecule type" value="Genomic_DNA"/>
</dbReference>
<dbReference type="Proteomes" id="UP000886883">
    <property type="component" value="Unassembled WGS sequence"/>
</dbReference>
<dbReference type="AlphaFoldDB" id="A0A9D2SCP3"/>
<proteinExistence type="predicted"/>
<comment type="caution">
    <text evidence="2">The sequence shown here is derived from an EMBL/GenBank/DDBJ whole genome shotgun (WGS) entry which is preliminary data.</text>
</comment>
<dbReference type="InterPro" id="IPR003607">
    <property type="entry name" value="HD/PDEase_dom"/>
</dbReference>
<reference evidence="2" key="1">
    <citation type="journal article" date="2021" name="PeerJ">
        <title>Extensive microbial diversity within the chicken gut microbiome revealed by metagenomics and culture.</title>
        <authorList>
            <person name="Gilroy R."/>
            <person name="Ravi A."/>
            <person name="Getino M."/>
            <person name="Pursley I."/>
            <person name="Horton D.L."/>
            <person name="Alikhan N.F."/>
            <person name="Baker D."/>
            <person name="Gharbi K."/>
            <person name="Hall N."/>
            <person name="Watson M."/>
            <person name="Adriaenssens E.M."/>
            <person name="Foster-Nyarko E."/>
            <person name="Jarju S."/>
            <person name="Secka A."/>
            <person name="Antonio M."/>
            <person name="Oren A."/>
            <person name="Chaudhuri R.R."/>
            <person name="La Ragione R."/>
            <person name="Hildebrand F."/>
            <person name="Pallen M.J."/>
        </authorList>
    </citation>
    <scope>NUCLEOTIDE SEQUENCE</scope>
    <source>
        <strain evidence="2">USAMLcec3-2134</strain>
    </source>
</reference>
<accession>A0A9D2SCP3</accession>
<evidence type="ECO:0000313" key="2">
    <source>
        <dbReference type="EMBL" id="HJB91160.1"/>
    </source>
</evidence>
<gene>
    <name evidence="2" type="ORF">H9763_06780</name>
</gene>
<dbReference type="InterPro" id="IPR006674">
    <property type="entry name" value="HD_domain"/>
</dbReference>
<dbReference type="SUPFAM" id="SSF109604">
    <property type="entry name" value="HD-domain/PDEase-like"/>
    <property type="match status" value="1"/>
</dbReference>
<feature type="domain" description="HD" evidence="1">
    <location>
        <begin position="24"/>
        <end position="138"/>
    </location>
</feature>
<protein>
    <submittedName>
        <fullName evidence="2">HD domain-containing protein</fullName>
    </submittedName>
</protein>
<dbReference type="Pfam" id="PF01966">
    <property type="entry name" value="HD"/>
    <property type="match status" value="1"/>
</dbReference>
<dbReference type="Gene3D" id="1.10.3210.10">
    <property type="entry name" value="Hypothetical protein af1432"/>
    <property type="match status" value="1"/>
</dbReference>
<dbReference type="CDD" id="cd00077">
    <property type="entry name" value="HDc"/>
    <property type="match status" value="1"/>
</dbReference>
<evidence type="ECO:0000259" key="1">
    <source>
        <dbReference type="Pfam" id="PF01966"/>
    </source>
</evidence>
<sequence>MYPEREEAERLLEEAWGCNPGPWADHSRVTAACAERIAGACGMDPAKAYALGLLHDIGRKFGIKHLGHVYDGYRYMKELGYDEAAKICLTHSFSVPDLETYVGRFDISPKQQEELKDVLAETEYDEYDRLIQLCDCLAGPDGVVDMEARMEDVRERYGSYPEEKRRKNLELRGEFEARAGRDIYELVGKPCARKG</sequence>
<name>A0A9D2SCP3_9FIRM</name>
<organism evidence="2 3">
    <name type="scientific">Candidatus Eisenbergiella merdigallinarum</name>
    <dbReference type="NCBI Taxonomy" id="2838552"/>
    <lineage>
        <taxon>Bacteria</taxon>
        <taxon>Bacillati</taxon>
        <taxon>Bacillota</taxon>
        <taxon>Clostridia</taxon>
        <taxon>Lachnospirales</taxon>
        <taxon>Lachnospiraceae</taxon>
        <taxon>Eisenbergiella</taxon>
    </lineage>
</organism>
<reference evidence="2" key="2">
    <citation type="submission" date="2021-04" db="EMBL/GenBank/DDBJ databases">
        <authorList>
            <person name="Gilroy R."/>
        </authorList>
    </citation>
    <scope>NUCLEOTIDE SEQUENCE</scope>
    <source>
        <strain evidence="2">USAMLcec3-2134</strain>
    </source>
</reference>
<evidence type="ECO:0000313" key="3">
    <source>
        <dbReference type="Proteomes" id="UP000886883"/>
    </source>
</evidence>